<dbReference type="InterPro" id="IPR012942">
    <property type="entry name" value="SRR1-like"/>
</dbReference>
<dbReference type="PANTHER" id="PTHR28626">
    <property type="entry name" value="SRR1-LIKE PROTEIN"/>
    <property type="match status" value="1"/>
</dbReference>
<feature type="domain" description="SRR1-like" evidence="2">
    <location>
        <begin position="48"/>
        <end position="240"/>
    </location>
</feature>
<gene>
    <name evidence="4" type="primary">LOC120263610</name>
</gene>
<accession>A0AB40BJF8</accession>
<name>A0AB40BJF8_DIOCR</name>
<dbReference type="Pfam" id="PF07985">
    <property type="entry name" value="SRR1"/>
    <property type="match status" value="1"/>
</dbReference>
<organism evidence="3 4">
    <name type="scientific">Dioscorea cayennensis subsp. rotundata</name>
    <name type="common">White Guinea yam</name>
    <name type="synonym">Dioscorea rotundata</name>
    <dbReference type="NCBI Taxonomy" id="55577"/>
    <lineage>
        <taxon>Eukaryota</taxon>
        <taxon>Viridiplantae</taxon>
        <taxon>Streptophyta</taxon>
        <taxon>Embryophyta</taxon>
        <taxon>Tracheophyta</taxon>
        <taxon>Spermatophyta</taxon>
        <taxon>Magnoliopsida</taxon>
        <taxon>Liliopsida</taxon>
        <taxon>Dioscoreales</taxon>
        <taxon>Dioscoreaceae</taxon>
        <taxon>Dioscorea</taxon>
    </lineage>
</organism>
<protein>
    <submittedName>
        <fullName evidence="4">Protein SENSITIVITY TO RED LIGHT REDUCED 1-like</fullName>
    </submittedName>
</protein>
<dbReference type="Proteomes" id="UP001515500">
    <property type="component" value="Chromosome 6"/>
</dbReference>
<sequence>MEVDGEYTALMKDMDYALEQVRASKFLADLINQIQEKPEIVSSFKGRPMVVYGLGSIQFNYAAKFQLSLALLLREVMALEIQKDQITICCDDISLTPAEEKVIKAYGCHIVLVTDGRFRWAVVDEPTVFFLPFTRPEVLGDLLHMNWCPSRLEKMLILGRNLKSMSETLDPMVSCREGHYPKMTIKKVSYIIDRLRYIWGIKEHTKVFKIANKPPSSSSSSPESESHDYNPEEIFQNLCWQVFNIKQLKSIQDMDILLPSKASF</sequence>
<dbReference type="GO" id="GO:0005737">
    <property type="term" value="C:cytoplasm"/>
    <property type="evidence" value="ECO:0007669"/>
    <property type="project" value="TreeGrafter"/>
</dbReference>
<dbReference type="GeneID" id="120263610"/>
<dbReference type="InterPro" id="IPR040044">
    <property type="entry name" value="SRR1L"/>
</dbReference>
<keyword evidence="3" id="KW-1185">Reference proteome</keyword>
<comment type="similarity">
    <text evidence="1">Belongs to the SRR1 family.</text>
</comment>
<evidence type="ECO:0000256" key="1">
    <source>
        <dbReference type="ARBA" id="ARBA00009856"/>
    </source>
</evidence>
<reference evidence="4" key="1">
    <citation type="submission" date="2025-08" db="UniProtKB">
        <authorList>
            <consortium name="RefSeq"/>
        </authorList>
    </citation>
    <scope>IDENTIFICATION</scope>
</reference>
<dbReference type="AlphaFoldDB" id="A0AB40BJF8"/>
<evidence type="ECO:0000313" key="4">
    <source>
        <dbReference type="RefSeq" id="XP_039127508.1"/>
    </source>
</evidence>
<proteinExistence type="inferred from homology"/>
<dbReference type="PANTHER" id="PTHR28626:SF3">
    <property type="entry name" value="SRR1-LIKE PROTEIN"/>
    <property type="match status" value="1"/>
</dbReference>
<evidence type="ECO:0000259" key="2">
    <source>
        <dbReference type="Pfam" id="PF07985"/>
    </source>
</evidence>
<dbReference type="GO" id="GO:0005634">
    <property type="term" value="C:nucleus"/>
    <property type="evidence" value="ECO:0007669"/>
    <property type="project" value="TreeGrafter"/>
</dbReference>
<evidence type="ECO:0000313" key="3">
    <source>
        <dbReference type="Proteomes" id="UP001515500"/>
    </source>
</evidence>
<dbReference type="RefSeq" id="XP_039127508.1">
    <property type="nucleotide sequence ID" value="XM_039271574.1"/>
</dbReference>